<dbReference type="PANTHER" id="PTHR46577:SF1">
    <property type="entry name" value="HTH-TYPE TRANSCRIPTIONAL REGULATORY PROTEIN GABR"/>
    <property type="match status" value="1"/>
</dbReference>
<evidence type="ECO:0000313" key="8">
    <source>
        <dbReference type="Proteomes" id="UP000192900"/>
    </source>
</evidence>
<dbReference type="Proteomes" id="UP000192900">
    <property type="component" value="Chromosome"/>
</dbReference>
<dbReference type="Gene3D" id="1.10.10.10">
    <property type="entry name" value="Winged helix-like DNA-binding domain superfamily/Winged helix DNA-binding domain"/>
    <property type="match status" value="1"/>
</dbReference>
<dbReference type="InterPro" id="IPR015424">
    <property type="entry name" value="PyrdxlP-dep_Trfase"/>
</dbReference>
<evidence type="ECO:0000256" key="3">
    <source>
        <dbReference type="ARBA" id="ARBA00023015"/>
    </source>
</evidence>
<dbReference type="CDD" id="cd00609">
    <property type="entry name" value="AAT_like"/>
    <property type="match status" value="1"/>
</dbReference>
<dbReference type="AlphaFoldDB" id="A0A1W6B6V4"/>
<evidence type="ECO:0000259" key="6">
    <source>
        <dbReference type="PROSITE" id="PS50949"/>
    </source>
</evidence>
<dbReference type="Pfam" id="PF00392">
    <property type="entry name" value="GntR"/>
    <property type="match status" value="1"/>
</dbReference>
<dbReference type="Pfam" id="PF00155">
    <property type="entry name" value="Aminotran_1_2"/>
    <property type="match status" value="1"/>
</dbReference>
<dbReference type="SUPFAM" id="SSF46785">
    <property type="entry name" value="Winged helix' DNA-binding domain"/>
    <property type="match status" value="1"/>
</dbReference>
<feature type="domain" description="HTH gntR-type" evidence="6">
    <location>
        <begin position="19"/>
        <end position="87"/>
    </location>
</feature>
<dbReference type="PROSITE" id="PS50949">
    <property type="entry name" value="HTH_GNTR"/>
    <property type="match status" value="1"/>
</dbReference>
<dbReference type="OrthoDB" id="9804020at2"/>
<dbReference type="RefSeq" id="WP_085070842.1">
    <property type="nucleotide sequence ID" value="NZ_CP019706.1"/>
</dbReference>
<dbReference type="Gene3D" id="3.40.640.10">
    <property type="entry name" value="Type I PLP-dependent aspartate aminotransferase-like (Major domain)"/>
    <property type="match status" value="1"/>
</dbReference>
<dbReference type="STRING" id="1891675.B1H58_12835"/>
<dbReference type="KEGG" id="palh:B1H58_12835"/>
<keyword evidence="5" id="KW-0804">Transcription</keyword>
<dbReference type="InterPro" id="IPR036390">
    <property type="entry name" value="WH_DNA-bd_sf"/>
</dbReference>
<evidence type="ECO:0000256" key="2">
    <source>
        <dbReference type="ARBA" id="ARBA00022898"/>
    </source>
</evidence>
<keyword evidence="2" id="KW-0663">Pyridoxal phosphate</keyword>
<keyword evidence="8" id="KW-1185">Reference proteome</keyword>
<evidence type="ECO:0000313" key="7">
    <source>
        <dbReference type="EMBL" id="ARJ42826.1"/>
    </source>
</evidence>
<comment type="similarity">
    <text evidence="1">In the C-terminal section; belongs to the class-I pyridoxal-phosphate-dependent aminotransferase family.</text>
</comment>
<keyword evidence="3" id="KW-0805">Transcription regulation</keyword>
<reference evidence="7 8" key="1">
    <citation type="submission" date="2017-02" db="EMBL/GenBank/DDBJ databases">
        <title>Complete genome sequence of the drought resistance-promoting endophyte Pantoea alhagi LTYR-11Z.</title>
        <authorList>
            <person name="Zhang L."/>
        </authorList>
    </citation>
    <scope>NUCLEOTIDE SEQUENCE [LARGE SCALE GENOMIC DNA]</scope>
    <source>
        <strain evidence="7 8">LTYR-11Z</strain>
    </source>
</reference>
<dbReference type="InterPro" id="IPR000524">
    <property type="entry name" value="Tscrpt_reg_HTH_GntR"/>
</dbReference>
<protein>
    <submittedName>
        <fullName evidence="7">GntR family transcriptional regulator</fullName>
    </submittedName>
</protein>
<dbReference type="EMBL" id="CP019706">
    <property type="protein sequence ID" value="ARJ42826.1"/>
    <property type="molecule type" value="Genomic_DNA"/>
</dbReference>
<organism evidence="7 8">
    <name type="scientific">Pantoea alhagi</name>
    <dbReference type="NCBI Taxonomy" id="1891675"/>
    <lineage>
        <taxon>Bacteria</taxon>
        <taxon>Pseudomonadati</taxon>
        <taxon>Pseudomonadota</taxon>
        <taxon>Gammaproteobacteria</taxon>
        <taxon>Enterobacterales</taxon>
        <taxon>Erwiniaceae</taxon>
        <taxon>Pantoea</taxon>
    </lineage>
</organism>
<name>A0A1W6B6V4_9GAMM</name>
<gene>
    <name evidence="7" type="ORF">B1H58_12835</name>
</gene>
<dbReference type="PANTHER" id="PTHR46577">
    <property type="entry name" value="HTH-TYPE TRANSCRIPTIONAL REGULATORY PROTEIN GABR"/>
    <property type="match status" value="1"/>
</dbReference>
<dbReference type="CDD" id="cd07377">
    <property type="entry name" value="WHTH_GntR"/>
    <property type="match status" value="1"/>
</dbReference>
<dbReference type="InterPro" id="IPR004839">
    <property type="entry name" value="Aminotransferase_I/II_large"/>
</dbReference>
<dbReference type="SMART" id="SM00345">
    <property type="entry name" value="HTH_GNTR"/>
    <property type="match status" value="1"/>
</dbReference>
<dbReference type="SUPFAM" id="SSF53383">
    <property type="entry name" value="PLP-dependent transferases"/>
    <property type="match status" value="1"/>
</dbReference>
<dbReference type="Gene3D" id="3.90.1150.10">
    <property type="entry name" value="Aspartate Aminotransferase, domain 1"/>
    <property type="match status" value="1"/>
</dbReference>
<dbReference type="InterPro" id="IPR015421">
    <property type="entry name" value="PyrdxlP-dep_Trfase_major"/>
</dbReference>
<sequence>MVTSLFTRWSSQLQQHSQRPAYLLIADFIAEGINSGELPSGCRLPPLRELAPVLGLNYTTVTRAYAEARRRGLIDSRPGLGSFIRSKASPSSPTAVSIYEMTMNAPVEPEGPAIEEAIRNGALNLFNSSDMMSLMRYQDFGGTAEDKAAAMHWIGYQLKLKNEAEILVCPGIHSVLVGLLTLFKRKNGAVCVSNLVYPGIKAIASQLNVRLKAVVCDDEGPDPFAFEALCKTGGISAFYVNPTLHNPTTITIPAGRRMALAEICRRYNISVIEDDAYAALTENRIPAFAELMPELTWYITGMSKCFGPGLRIAFVKGPDKQSIQLLSGVLRALTVMSSPLTNALARQWINDGTAERMLAAIRAEAKVRQKMAAVYLAGLNYRADINGYHLWLPLPKMINSHSSDVAAKLREQGMSVVSGVAFCTDNNPPEALRLCLGGAKTRLQCEDNLKTLAEMLSDPLHFASMAI</sequence>
<dbReference type="GO" id="GO:0030170">
    <property type="term" value="F:pyridoxal phosphate binding"/>
    <property type="evidence" value="ECO:0007669"/>
    <property type="project" value="InterPro"/>
</dbReference>
<dbReference type="InterPro" id="IPR036388">
    <property type="entry name" value="WH-like_DNA-bd_sf"/>
</dbReference>
<dbReference type="InterPro" id="IPR051446">
    <property type="entry name" value="HTH_trans_reg/aminotransferase"/>
</dbReference>
<evidence type="ECO:0000256" key="4">
    <source>
        <dbReference type="ARBA" id="ARBA00023125"/>
    </source>
</evidence>
<proteinExistence type="inferred from homology"/>
<evidence type="ECO:0000256" key="1">
    <source>
        <dbReference type="ARBA" id="ARBA00005384"/>
    </source>
</evidence>
<dbReference type="GO" id="GO:0003677">
    <property type="term" value="F:DNA binding"/>
    <property type="evidence" value="ECO:0007669"/>
    <property type="project" value="UniProtKB-KW"/>
</dbReference>
<evidence type="ECO:0000256" key="5">
    <source>
        <dbReference type="ARBA" id="ARBA00023163"/>
    </source>
</evidence>
<dbReference type="GO" id="GO:0003700">
    <property type="term" value="F:DNA-binding transcription factor activity"/>
    <property type="evidence" value="ECO:0007669"/>
    <property type="project" value="InterPro"/>
</dbReference>
<accession>A0A1W6B6V4</accession>
<keyword evidence="4" id="KW-0238">DNA-binding</keyword>
<dbReference type="InterPro" id="IPR015422">
    <property type="entry name" value="PyrdxlP-dep_Trfase_small"/>
</dbReference>